<sequence>MPKVRLLKDLSPGVKVVRVLPLHTHAVLWRNNGHVVHVNDNRISCEILVDQMRTMDFSTDTGIDTQGIQFGWLEIPGMGAKSKHIAHERRDIVELLWQAKRAFASDNKRSQQDTLDTLVNGIQGMSSRRRPTNGPVYHRMELIKALYHEKAPLGAIGDLPDIFLDYMTLS</sequence>
<accession>A0A1F8E535</accession>
<gene>
    <name evidence="1" type="ORF">A2610_00940</name>
</gene>
<organism evidence="1 2">
    <name type="scientific">Candidatus Wolfebacteria bacterium RIFOXYD1_FULL_48_65</name>
    <dbReference type="NCBI Taxonomy" id="1802561"/>
    <lineage>
        <taxon>Bacteria</taxon>
        <taxon>Candidatus Wolfeibacteriota</taxon>
    </lineage>
</organism>
<proteinExistence type="predicted"/>
<dbReference type="AlphaFoldDB" id="A0A1F8E535"/>
<evidence type="ECO:0000313" key="1">
    <source>
        <dbReference type="EMBL" id="OGM95439.1"/>
    </source>
</evidence>
<protein>
    <submittedName>
        <fullName evidence="1">Uncharacterized protein</fullName>
    </submittedName>
</protein>
<reference evidence="1 2" key="1">
    <citation type="journal article" date="2016" name="Nat. Commun.">
        <title>Thousands of microbial genomes shed light on interconnected biogeochemical processes in an aquifer system.</title>
        <authorList>
            <person name="Anantharaman K."/>
            <person name="Brown C.T."/>
            <person name="Hug L.A."/>
            <person name="Sharon I."/>
            <person name="Castelle C.J."/>
            <person name="Probst A.J."/>
            <person name="Thomas B.C."/>
            <person name="Singh A."/>
            <person name="Wilkins M.J."/>
            <person name="Karaoz U."/>
            <person name="Brodie E.L."/>
            <person name="Williams K.H."/>
            <person name="Hubbard S.S."/>
            <person name="Banfield J.F."/>
        </authorList>
    </citation>
    <scope>NUCLEOTIDE SEQUENCE [LARGE SCALE GENOMIC DNA]</scope>
</reference>
<dbReference type="Proteomes" id="UP000179057">
    <property type="component" value="Unassembled WGS sequence"/>
</dbReference>
<comment type="caution">
    <text evidence="1">The sequence shown here is derived from an EMBL/GenBank/DDBJ whole genome shotgun (WGS) entry which is preliminary data.</text>
</comment>
<dbReference type="EMBL" id="MGIV01000006">
    <property type="protein sequence ID" value="OGM95439.1"/>
    <property type="molecule type" value="Genomic_DNA"/>
</dbReference>
<name>A0A1F8E535_9BACT</name>
<evidence type="ECO:0000313" key="2">
    <source>
        <dbReference type="Proteomes" id="UP000179057"/>
    </source>
</evidence>